<organism evidence="4 5">
    <name type="scientific">Solirubrobacter ginsenosidimutans</name>
    <dbReference type="NCBI Taxonomy" id="490573"/>
    <lineage>
        <taxon>Bacteria</taxon>
        <taxon>Bacillati</taxon>
        <taxon>Actinomycetota</taxon>
        <taxon>Thermoleophilia</taxon>
        <taxon>Solirubrobacterales</taxon>
        <taxon>Solirubrobacteraceae</taxon>
        <taxon>Solirubrobacter</taxon>
    </lineage>
</organism>
<dbReference type="PANTHER" id="PTHR35861:SF1">
    <property type="entry name" value="PHAGE TAIL SHEATH PROTEIN"/>
    <property type="match status" value="1"/>
</dbReference>
<evidence type="ECO:0000259" key="2">
    <source>
        <dbReference type="Pfam" id="PF04984"/>
    </source>
</evidence>
<sequence>MPEYLAPGVYAEEVSFRQKTIEGVSTSTAGFVGATRFGPVSGPPALLTSFLDFERIYGGIDPLRYAGVSTTNHLAHGVRAFFENGGRRLYVARAFDKASDTDLGVAAFDLGGSPPGGFVLKARHPGSAGNFAVTISVTVGPNILVQSDGIGVLSGALPYDTVYLTDKKATSAKLGTRDIEGTYWLEPFFDPTTNLDTFKLHAADPNAAELLASNLVGVAGLGVHVVTANVTVSRLGRFVADEFWGGLAFHPEHPQALTRVFDPTPVDRSTSLFVPLAIDTPLTNGPEILELILEALPPGDASPPTPGQLLENHTPPVADPRQAPLQLLALLTHGNDGKLPDGDAYRGDADAAGNKSGLLAFEDLDDISIVAAPGSSLGGLVDGPTNLTARDVQDALLGHAERMRYRIAVLDSPNGALPDQIRTWRGRLNSKYGALYYPWVRVVDPYTEQEIITPPSGFVAGIYARSDVLRGVHKAPANEPVRLALDFEFLINRGQQEVLNPEGINCLRLIDQAGLVVWGARTVTSDPEWKYVNLRRYFAFLEHSIDRGSTWAVFEPNGPDLWANVRRTVEDFLFNEFKVGHLLGTTPEEAYFVACDRSTMTQNDLDNGRLVCLVGVSPLRPAEFVIFRIGQKTLEATRR</sequence>
<dbReference type="Proteomes" id="UP001149140">
    <property type="component" value="Unassembled WGS sequence"/>
</dbReference>
<dbReference type="Pfam" id="PF04984">
    <property type="entry name" value="Phage_sheath_1"/>
    <property type="match status" value="1"/>
</dbReference>
<dbReference type="PANTHER" id="PTHR35861">
    <property type="match status" value="1"/>
</dbReference>
<evidence type="ECO:0000256" key="1">
    <source>
        <dbReference type="ARBA" id="ARBA00008005"/>
    </source>
</evidence>
<dbReference type="InterPro" id="IPR035089">
    <property type="entry name" value="Phage_sheath_subtilisin"/>
</dbReference>
<dbReference type="InterPro" id="IPR052042">
    <property type="entry name" value="Tail_sheath_structural"/>
</dbReference>
<dbReference type="InterPro" id="IPR020287">
    <property type="entry name" value="Tail_sheath_C"/>
</dbReference>
<accession>A0A9X3S640</accession>
<dbReference type="RefSeq" id="WP_270045535.1">
    <property type="nucleotide sequence ID" value="NZ_JAPDOD010000062.1"/>
</dbReference>
<dbReference type="EMBL" id="JAPDOD010000062">
    <property type="protein sequence ID" value="MDA0166277.1"/>
    <property type="molecule type" value="Genomic_DNA"/>
</dbReference>
<feature type="domain" description="Tail sheath protein C-terminal" evidence="3">
    <location>
        <begin position="524"/>
        <end position="629"/>
    </location>
</feature>
<reference evidence="4" key="1">
    <citation type="submission" date="2022-10" db="EMBL/GenBank/DDBJ databases">
        <title>The WGS of Solirubrobacter ginsenosidimutans DSM 21036.</title>
        <authorList>
            <person name="Jiang Z."/>
        </authorList>
    </citation>
    <scope>NUCLEOTIDE SEQUENCE</scope>
    <source>
        <strain evidence="4">DSM 21036</strain>
    </source>
</reference>
<name>A0A9X3S640_9ACTN</name>
<evidence type="ECO:0000313" key="4">
    <source>
        <dbReference type="EMBL" id="MDA0166277.1"/>
    </source>
</evidence>
<evidence type="ECO:0000313" key="5">
    <source>
        <dbReference type="Proteomes" id="UP001149140"/>
    </source>
</evidence>
<keyword evidence="5" id="KW-1185">Reference proteome</keyword>
<evidence type="ECO:0000259" key="3">
    <source>
        <dbReference type="Pfam" id="PF17482"/>
    </source>
</evidence>
<protein>
    <submittedName>
        <fullName evidence="4">Phage tail sheath subtilisin-like domain-containing protein</fullName>
    </submittedName>
</protein>
<dbReference type="Gene3D" id="3.40.50.11780">
    <property type="match status" value="2"/>
</dbReference>
<comment type="caution">
    <text evidence="4">The sequence shown here is derived from an EMBL/GenBank/DDBJ whole genome shotgun (WGS) entry which is preliminary data.</text>
</comment>
<comment type="similarity">
    <text evidence="1">Belongs to the myoviridae tail sheath protein family.</text>
</comment>
<dbReference type="Pfam" id="PF17482">
    <property type="entry name" value="Phage_sheath_1C"/>
    <property type="match status" value="1"/>
</dbReference>
<gene>
    <name evidence="4" type="ORF">OM076_38790</name>
</gene>
<proteinExistence type="inferred from homology"/>
<dbReference type="AlphaFoldDB" id="A0A9X3S640"/>
<feature type="domain" description="Tail sheath protein subtilisin-like" evidence="2">
    <location>
        <begin position="385"/>
        <end position="522"/>
    </location>
</feature>